<dbReference type="EMBL" id="JAPWGY010000001">
    <property type="protein sequence ID" value="MCZ4279770.1"/>
    <property type="molecule type" value="Genomic_DNA"/>
</dbReference>
<dbReference type="RefSeq" id="WP_269421967.1">
    <property type="nucleotide sequence ID" value="NZ_JAPWGY010000001.1"/>
</dbReference>
<organism evidence="3 4">
    <name type="scientific">Kiloniella laminariae</name>
    <dbReference type="NCBI Taxonomy" id="454162"/>
    <lineage>
        <taxon>Bacteria</taxon>
        <taxon>Pseudomonadati</taxon>
        <taxon>Pseudomonadota</taxon>
        <taxon>Alphaproteobacteria</taxon>
        <taxon>Rhodospirillales</taxon>
        <taxon>Kiloniellaceae</taxon>
        <taxon>Kiloniella</taxon>
    </lineage>
</organism>
<gene>
    <name evidence="3" type="ORF">O4H49_03200</name>
</gene>
<keyword evidence="4" id="KW-1185">Reference proteome</keyword>
<evidence type="ECO:0000256" key="1">
    <source>
        <dbReference type="ARBA" id="ARBA00022729"/>
    </source>
</evidence>
<dbReference type="Gene3D" id="3.40.190.10">
    <property type="entry name" value="Periplasmic binding protein-like II"/>
    <property type="match status" value="2"/>
</dbReference>
<evidence type="ECO:0000313" key="3">
    <source>
        <dbReference type="EMBL" id="MCZ4279770.1"/>
    </source>
</evidence>
<keyword evidence="1" id="KW-0732">Signal</keyword>
<dbReference type="Proteomes" id="UP001069802">
    <property type="component" value="Unassembled WGS sequence"/>
</dbReference>
<protein>
    <submittedName>
        <fullName evidence="3">Transporter substrate-binding domain-containing protein</fullName>
    </submittedName>
</protein>
<feature type="domain" description="Solute-binding protein family 3/N-terminal" evidence="2">
    <location>
        <begin position="15"/>
        <end position="246"/>
    </location>
</feature>
<proteinExistence type="predicted"/>
<dbReference type="PANTHER" id="PTHR35936:SF25">
    <property type="entry name" value="ABC TRANSPORTER SUBSTRATE-BINDING PROTEIN"/>
    <property type="match status" value="1"/>
</dbReference>
<evidence type="ECO:0000313" key="4">
    <source>
        <dbReference type="Proteomes" id="UP001069802"/>
    </source>
</evidence>
<reference evidence="3" key="1">
    <citation type="submission" date="2022-12" db="EMBL/GenBank/DDBJ databases">
        <title>Bacterial isolates from different developmental stages of Nematostella vectensis.</title>
        <authorList>
            <person name="Fraune S."/>
        </authorList>
    </citation>
    <scope>NUCLEOTIDE SEQUENCE</scope>
    <source>
        <strain evidence="3">G21630-S1</strain>
    </source>
</reference>
<accession>A0ABT4LF89</accession>
<sequence length="255" mass="28175">MAALATEAVAQSNNTIRYCYNDWPPYTMQTEGGYEINGSQKARSGGISVEVMTEASHRAGYEAVFVELPWKRCLQSVRNGELDAVLDAAPRDDFLQGPAYNSIYTNTFWVSDDSPIHSPDLAAIVARKPKALIGLVDGYVYPENLLAEIEAADLEIDYAVDDPANLHKLSQGRVNIVVADFVSTFYYNSVHHLSLRALQPAHSFDPLFPSFHPGRVKMQRRVNSALEEMTRDGSLDSIYQEAIGISFSGLGQDNP</sequence>
<dbReference type="SMART" id="SM00062">
    <property type="entry name" value="PBPb"/>
    <property type="match status" value="1"/>
</dbReference>
<dbReference type="SUPFAM" id="SSF53850">
    <property type="entry name" value="Periplasmic binding protein-like II"/>
    <property type="match status" value="1"/>
</dbReference>
<dbReference type="InterPro" id="IPR001638">
    <property type="entry name" value="Solute-binding_3/MltF_N"/>
</dbReference>
<dbReference type="PANTHER" id="PTHR35936">
    <property type="entry name" value="MEMBRANE-BOUND LYTIC MUREIN TRANSGLYCOSYLASE F"/>
    <property type="match status" value="1"/>
</dbReference>
<name>A0ABT4LF89_9PROT</name>
<dbReference type="Pfam" id="PF00497">
    <property type="entry name" value="SBP_bac_3"/>
    <property type="match status" value="1"/>
</dbReference>
<comment type="caution">
    <text evidence="3">The sequence shown here is derived from an EMBL/GenBank/DDBJ whole genome shotgun (WGS) entry which is preliminary data.</text>
</comment>
<evidence type="ECO:0000259" key="2">
    <source>
        <dbReference type="SMART" id="SM00062"/>
    </source>
</evidence>